<feature type="region of interest" description="Disordered" evidence="1">
    <location>
        <begin position="65"/>
        <end position="88"/>
    </location>
</feature>
<proteinExistence type="predicted"/>
<organism evidence="2 3">
    <name type="scientific">Aldrovandia affinis</name>
    <dbReference type="NCBI Taxonomy" id="143900"/>
    <lineage>
        <taxon>Eukaryota</taxon>
        <taxon>Metazoa</taxon>
        <taxon>Chordata</taxon>
        <taxon>Craniata</taxon>
        <taxon>Vertebrata</taxon>
        <taxon>Euteleostomi</taxon>
        <taxon>Actinopterygii</taxon>
        <taxon>Neopterygii</taxon>
        <taxon>Teleostei</taxon>
        <taxon>Notacanthiformes</taxon>
        <taxon>Halosauridae</taxon>
        <taxon>Aldrovandia</taxon>
    </lineage>
</organism>
<protein>
    <submittedName>
        <fullName evidence="2">Uncharacterized protein</fullName>
    </submittedName>
</protein>
<keyword evidence="3" id="KW-1185">Reference proteome</keyword>
<sequence>MSAQGSHSSLSLSSDWRPLPVHWLCLLVLGDTCTDGVTVSQQLRPRILSVRGGVLGVTAPPGRSDSVPWGALTRTRRGDRSQTPRPPESMYHWFERKDTKENRHTGVAGAWRRNAAPSPARLARLGYLRICSRFCSERLHITGKKN</sequence>
<evidence type="ECO:0000313" key="3">
    <source>
        <dbReference type="Proteomes" id="UP001221898"/>
    </source>
</evidence>
<comment type="caution">
    <text evidence="2">The sequence shown here is derived from an EMBL/GenBank/DDBJ whole genome shotgun (WGS) entry which is preliminary data.</text>
</comment>
<name>A0AAD7RVR6_9TELE</name>
<dbReference type="EMBL" id="JAINUG010000177">
    <property type="protein sequence ID" value="KAJ8389916.1"/>
    <property type="molecule type" value="Genomic_DNA"/>
</dbReference>
<evidence type="ECO:0000256" key="1">
    <source>
        <dbReference type="SAM" id="MobiDB-lite"/>
    </source>
</evidence>
<accession>A0AAD7RVR6</accession>
<gene>
    <name evidence="2" type="ORF">AAFF_G00113850</name>
</gene>
<evidence type="ECO:0000313" key="2">
    <source>
        <dbReference type="EMBL" id="KAJ8389916.1"/>
    </source>
</evidence>
<dbReference type="Proteomes" id="UP001221898">
    <property type="component" value="Unassembled WGS sequence"/>
</dbReference>
<reference evidence="2" key="1">
    <citation type="journal article" date="2023" name="Science">
        <title>Genome structures resolve the early diversification of teleost fishes.</title>
        <authorList>
            <person name="Parey E."/>
            <person name="Louis A."/>
            <person name="Montfort J."/>
            <person name="Bouchez O."/>
            <person name="Roques C."/>
            <person name="Iampietro C."/>
            <person name="Lluch J."/>
            <person name="Castinel A."/>
            <person name="Donnadieu C."/>
            <person name="Desvignes T."/>
            <person name="Floi Bucao C."/>
            <person name="Jouanno E."/>
            <person name="Wen M."/>
            <person name="Mejri S."/>
            <person name="Dirks R."/>
            <person name="Jansen H."/>
            <person name="Henkel C."/>
            <person name="Chen W.J."/>
            <person name="Zahm M."/>
            <person name="Cabau C."/>
            <person name="Klopp C."/>
            <person name="Thompson A.W."/>
            <person name="Robinson-Rechavi M."/>
            <person name="Braasch I."/>
            <person name="Lecointre G."/>
            <person name="Bobe J."/>
            <person name="Postlethwait J.H."/>
            <person name="Berthelot C."/>
            <person name="Roest Crollius H."/>
            <person name="Guiguen Y."/>
        </authorList>
    </citation>
    <scope>NUCLEOTIDE SEQUENCE</scope>
    <source>
        <strain evidence="2">NC1722</strain>
    </source>
</reference>
<dbReference type="AlphaFoldDB" id="A0AAD7RVR6"/>